<organism evidence="2 3">
    <name type="scientific">Prevotella multiformis DSM 16608</name>
    <dbReference type="NCBI Taxonomy" id="888743"/>
    <lineage>
        <taxon>Bacteria</taxon>
        <taxon>Pseudomonadati</taxon>
        <taxon>Bacteroidota</taxon>
        <taxon>Bacteroidia</taxon>
        <taxon>Bacteroidales</taxon>
        <taxon>Prevotellaceae</taxon>
        <taxon>Prevotella</taxon>
    </lineage>
</organism>
<feature type="region of interest" description="Disordered" evidence="1">
    <location>
        <begin position="55"/>
        <end position="91"/>
    </location>
</feature>
<protein>
    <submittedName>
        <fullName evidence="2">Uncharacterized protein</fullName>
    </submittedName>
</protein>
<dbReference type="Proteomes" id="UP000005697">
    <property type="component" value="Unassembled WGS sequence"/>
</dbReference>
<evidence type="ECO:0000256" key="1">
    <source>
        <dbReference type="SAM" id="MobiDB-lite"/>
    </source>
</evidence>
<dbReference type="STRING" id="888743.HMPREF9141_0545"/>
<accession>F0F4M9</accession>
<feature type="region of interest" description="Disordered" evidence="1">
    <location>
        <begin position="104"/>
        <end position="131"/>
    </location>
</feature>
<dbReference type="AlphaFoldDB" id="F0F4M9"/>
<reference evidence="2 3" key="1">
    <citation type="submission" date="2011-01" db="EMBL/GenBank/DDBJ databases">
        <authorList>
            <person name="Muzny D."/>
            <person name="Qin X."/>
            <person name="Deng J."/>
            <person name="Jiang H."/>
            <person name="Liu Y."/>
            <person name="Qu J."/>
            <person name="Song X.-Z."/>
            <person name="Zhang L."/>
            <person name="Thornton R."/>
            <person name="Coyle M."/>
            <person name="Francisco L."/>
            <person name="Jackson L."/>
            <person name="Javaid M."/>
            <person name="Korchina V."/>
            <person name="Kovar C."/>
            <person name="Mata R."/>
            <person name="Mathew T."/>
            <person name="Ngo R."/>
            <person name="Nguyen L."/>
            <person name="Nguyen N."/>
            <person name="Okwuonu G."/>
            <person name="Ongeri F."/>
            <person name="Pham C."/>
            <person name="Simmons D."/>
            <person name="Wilczek-Boney K."/>
            <person name="Hale W."/>
            <person name="Jakkamsetti A."/>
            <person name="Pham P."/>
            <person name="Ruth R."/>
            <person name="San Lucas F."/>
            <person name="Warren J."/>
            <person name="Zhang J."/>
            <person name="Zhao Z."/>
            <person name="Zhou C."/>
            <person name="Zhu D."/>
            <person name="Lee S."/>
            <person name="Bess C."/>
            <person name="Blankenburg K."/>
            <person name="Forbes L."/>
            <person name="Fu Q."/>
            <person name="Gubbala S."/>
            <person name="Hirani K."/>
            <person name="Jayaseelan J.C."/>
            <person name="Lara F."/>
            <person name="Munidasa M."/>
            <person name="Palculict T."/>
            <person name="Patil S."/>
            <person name="Pu L.-L."/>
            <person name="Saada N."/>
            <person name="Tang L."/>
            <person name="Weissenberger G."/>
            <person name="Zhu Y."/>
            <person name="Hemphill L."/>
            <person name="Shang Y."/>
            <person name="Youmans B."/>
            <person name="Ayvaz T."/>
            <person name="Ross M."/>
            <person name="Santibanez J."/>
            <person name="Aqrawi P."/>
            <person name="Gross S."/>
            <person name="Joshi V."/>
            <person name="Fowler G."/>
            <person name="Nazareth L."/>
            <person name="Reid J."/>
            <person name="Worley K."/>
            <person name="Petrosino J."/>
            <person name="Highlander S."/>
            <person name="Gibbs R."/>
        </authorList>
    </citation>
    <scope>NUCLEOTIDE SEQUENCE [LARGE SCALE GENOMIC DNA]</scope>
    <source>
        <strain evidence="2 3">DSM 16608</strain>
    </source>
</reference>
<name>F0F4M9_9BACT</name>
<dbReference type="HOGENOM" id="CLU_1925655_0_0_10"/>
<dbReference type="EMBL" id="AEWX01000005">
    <property type="protein sequence ID" value="EGC20905.1"/>
    <property type="molecule type" value="Genomic_DNA"/>
</dbReference>
<evidence type="ECO:0000313" key="3">
    <source>
        <dbReference type="Proteomes" id="UP000005697"/>
    </source>
</evidence>
<comment type="caution">
    <text evidence="2">The sequence shown here is derived from an EMBL/GenBank/DDBJ whole genome shotgun (WGS) entry which is preliminary data.</text>
</comment>
<dbReference type="OrthoDB" id="9883198at2"/>
<sequence length="131" mass="14039">MHRQAGAAAGTGAGCLQKQAMEHTMTDYGSSVPVLRQSDRGIVALPFRHGLSTCTRQSGRLAKRVSADSTDTAKKRLADQDGSSRTPGILFPTGREQEYRCLGTRVPAAGNRSTSRQRAEKVLTIQPPESA</sequence>
<evidence type="ECO:0000313" key="2">
    <source>
        <dbReference type="EMBL" id="EGC20905.1"/>
    </source>
</evidence>
<gene>
    <name evidence="2" type="ORF">HMPREF9141_0545</name>
</gene>
<dbReference type="PROSITE" id="PS51257">
    <property type="entry name" value="PROKAR_LIPOPROTEIN"/>
    <property type="match status" value="1"/>
</dbReference>
<keyword evidence="3" id="KW-1185">Reference proteome</keyword>
<proteinExistence type="predicted"/>